<evidence type="ECO:0000313" key="1">
    <source>
        <dbReference type="EMBL" id="KAB1072349.1"/>
    </source>
</evidence>
<dbReference type="Proteomes" id="UP000441523">
    <property type="component" value="Unassembled WGS sequence"/>
</dbReference>
<organism evidence="1 2">
    <name type="scientific">Methylobacterium planeticum</name>
    <dbReference type="NCBI Taxonomy" id="2615211"/>
    <lineage>
        <taxon>Bacteria</taxon>
        <taxon>Pseudomonadati</taxon>
        <taxon>Pseudomonadota</taxon>
        <taxon>Alphaproteobacteria</taxon>
        <taxon>Hyphomicrobiales</taxon>
        <taxon>Methylobacteriaceae</taxon>
        <taxon>Methylobacterium</taxon>
    </lineage>
</organism>
<sequence>MLTYHANRRATFAGRVGSIRNVTGRSRAAALPRRLLRRLRRARPGTARRLQPVLFTSSALPSRLDQTTTVNFSFTEIDNGQKALLESGKAIAIGTNAQTVGAGVVVDGVTVGSEQVLTVAAGGKSTKSLVNDGGKEVATAGGLASGSQVRSAGVQEVAGRAEGTLVTDGGAETVQSGGLATGAKLGGGFSLTDLVLTATQSVSMGGTATGTTVGFLGVALMGGLVTSVFVDAGSDES</sequence>
<gene>
    <name evidence="1" type="ORF">F6X51_16775</name>
</gene>
<accession>A0A6N6MPV7</accession>
<dbReference type="Gene3D" id="2.160.20.20">
    <property type="match status" value="1"/>
</dbReference>
<keyword evidence="2" id="KW-1185">Reference proteome</keyword>
<dbReference type="InterPro" id="IPR012332">
    <property type="entry name" value="Autotransporter_pectin_lyase_C"/>
</dbReference>
<dbReference type="AlphaFoldDB" id="A0A6N6MPV7"/>
<dbReference type="NCBIfam" id="TIGR04415">
    <property type="entry name" value="O_hepto_targRPT"/>
    <property type="match status" value="1"/>
</dbReference>
<evidence type="ECO:0000313" key="2">
    <source>
        <dbReference type="Proteomes" id="UP000441523"/>
    </source>
</evidence>
<protein>
    <submittedName>
        <fullName evidence="1">Uncharacterized protein</fullName>
    </submittedName>
</protein>
<reference evidence="1 2" key="1">
    <citation type="submission" date="2019-09" db="EMBL/GenBank/DDBJ databases">
        <title>YIM 132548 draft genome.</title>
        <authorList>
            <person name="Jiang L."/>
        </authorList>
    </citation>
    <scope>NUCLEOTIDE SEQUENCE [LARGE SCALE GENOMIC DNA]</scope>
    <source>
        <strain evidence="1 2">YIM 132548</strain>
    </source>
</reference>
<comment type="caution">
    <text evidence="1">The sequence shown here is derived from an EMBL/GenBank/DDBJ whole genome shotgun (WGS) entry which is preliminary data.</text>
</comment>
<name>A0A6N6MPV7_9HYPH</name>
<proteinExistence type="predicted"/>
<dbReference type="InterPro" id="IPR030930">
    <property type="entry name" value="AIDA"/>
</dbReference>
<dbReference type="EMBL" id="VZZJ01000014">
    <property type="protein sequence ID" value="KAB1072349.1"/>
    <property type="molecule type" value="Genomic_DNA"/>
</dbReference>